<evidence type="ECO:0000256" key="1">
    <source>
        <dbReference type="ARBA" id="ARBA00022553"/>
    </source>
</evidence>
<dbReference type="CDD" id="cd00156">
    <property type="entry name" value="REC"/>
    <property type="match status" value="1"/>
</dbReference>
<dbReference type="EMBL" id="FWXF01000003">
    <property type="protein sequence ID" value="SMC20514.1"/>
    <property type="molecule type" value="Genomic_DNA"/>
</dbReference>
<dbReference type="InterPro" id="IPR011006">
    <property type="entry name" value="CheY-like_superfamily"/>
</dbReference>
<evidence type="ECO:0000256" key="2">
    <source>
        <dbReference type="PROSITE-ProRule" id="PRU00169"/>
    </source>
</evidence>
<organism evidence="4 5">
    <name type="scientific">Desulfacinum hydrothermale DSM 13146</name>
    <dbReference type="NCBI Taxonomy" id="1121390"/>
    <lineage>
        <taxon>Bacteria</taxon>
        <taxon>Pseudomonadati</taxon>
        <taxon>Thermodesulfobacteriota</taxon>
        <taxon>Syntrophobacteria</taxon>
        <taxon>Syntrophobacterales</taxon>
        <taxon>Syntrophobacteraceae</taxon>
        <taxon>Desulfacinum</taxon>
    </lineage>
</organism>
<reference evidence="4 5" key="1">
    <citation type="submission" date="2017-04" db="EMBL/GenBank/DDBJ databases">
        <authorList>
            <person name="Afonso C.L."/>
            <person name="Miller P.J."/>
            <person name="Scott M.A."/>
            <person name="Spackman E."/>
            <person name="Goraichik I."/>
            <person name="Dimitrov K.M."/>
            <person name="Suarez D.L."/>
            <person name="Swayne D.E."/>
        </authorList>
    </citation>
    <scope>NUCLEOTIDE SEQUENCE [LARGE SCALE GENOMIC DNA]</scope>
    <source>
        <strain evidence="4 5">DSM 13146</strain>
    </source>
</reference>
<feature type="modified residue" description="4-aspartylphosphate" evidence="2">
    <location>
        <position position="55"/>
    </location>
</feature>
<sequence length="123" mass="13525">MSEKDSILVVDDDPIVLQSCRMVLETVGYDVVLAASVDEALERLPGRSFRALVLDLKMPRRDGMHLVGWVLENRPDLPIVMMTGFSTPETIEEGYRKGASVLLAKPFTPKELLAALNTALGGR</sequence>
<gene>
    <name evidence="4" type="ORF">SAMN02746041_00935</name>
</gene>
<dbReference type="RefSeq" id="WP_170920344.1">
    <property type="nucleotide sequence ID" value="NZ_FWXF01000003.1"/>
</dbReference>
<dbReference type="PROSITE" id="PS50110">
    <property type="entry name" value="RESPONSE_REGULATORY"/>
    <property type="match status" value="1"/>
</dbReference>
<protein>
    <submittedName>
        <fullName evidence="4">Response regulator receiver domain-containing protein</fullName>
    </submittedName>
</protein>
<dbReference type="Gene3D" id="3.40.50.2300">
    <property type="match status" value="1"/>
</dbReference>
<dbReference type="Proteomes" id="UP000192783">
    <property type="component" value="Unassembled WGS sequence"/>
</dbReference>
<dbReference type="AlphaFoldDB" id="A0A1W1X9I3"/>
<name>A0A1W1X9I3_9BACT</name>
<dbReference type="InterPro" id="IPR050595">
    <property type="entry name" value="Bact_response_regulator"/>
</dbReference>
<dbReference type="STRING" id="1121390.SAMN02746041_00935"/>
<evidence type="ECO:0000259" key="3">
    <source>
        <dbReference type="PROSITE" id="PS50110"/>
    </source>
</evidence>
<keyword evidence="5" id="KW-1185">Reference proteome</keyword>
<feature type="domain" description="Response regulatory" evidence="3">
    <location>
        <begin position="6"/>
        <end position="120"/>
    </location>
</feature>
<evidence type="ECO:0000313" key="5">
    <source>
        <dbReference type="Proteomes" id="UP000192783"/>
    </source>
</evidence>
<dbReference type="GO" id="GO:0000160">
    <property type="term" value="P:phosphorelay signal transduction system"/>
    <property type="evidence" value="ECO:0007669"/>
    <property type="project" value="InterPro"/>
</dbReference>
<keyword evidence="1 2" id="KW-0597">Phosphoprotein</keyword>
<accession>A0A1W1X9I3</accession>
<evidence type="ECO:0000313" key="4">
    <source>
        <dbReference type="EMBL" id="SMC20514.1"/>
    </source>
</evidence>
<dbReference type="InterPro" id="IPR001789">
    <property type="entry name" value="Sig_transdc_resp-reg_receiver"/>
</dbReference>
<dbReference type="SMART" id="SM00448">
    <property type="entry name" value="REC"/>
    <property type="match status" value="1"/>
</dbReference>
<dbReference type="PANTHER" id="PTHR44591">
    <property type="entry name" value="STRESS RESPONSE REGULATOR PROTEIN 1"/>
    <property type="match status" value="1"/>
</dbReference>
<dbReference type="PANTHER" id="PTHR44591:SF25">
    <property type="entry name" value="CHEMOTAXIS TWO-COMPONENT RESPONSE REGULATOR"/>
    <property type="match status" value="1"/>
</dbReference>
<dbReference type="SUPFAM" id="SSF52172">
    <property type="entry name" value="CheY-like"/>
    <property type="match status" value="1"/>
</dbReference>
<proteinExistence type="predicted"/>
<dbReference type="Pfam" id="PF00072">
    <property type="entry name" value="Response_reg"/>
    <property type="match status" value="1"/>
</dbReference>